<organism evidence="1 2">
    <name type="scientific">Pullulanibacillus camelliae</name>
    <dbReference type="NCBI Taxonomy" id="1707096"/>
    <lineage>
        <taxon>Bacteria</taxon>
        <taxon>Bacillati</taxon>
        <taxon>Bacillota</taxon>
        <taxon>Bacilli</taxon>
        <taxon>Bacillales</taxon>
        <taxon>Sporolactobacillaceae</taxon>
        <taxon>Pullulanibacillus</taxon>
    </lineage>
</organism>
<dbReference type="Pfam" id="PF09963">
    <property type="entry name" value="DUF2197"/>
    <property type="match status" value="1"/>
</dbReference>
<evidence type="ECO:0008006" key="3">
    <source>
        <dbReference type="Google" id="ProtNLM"/>
    </source>
</evidence>
<comment type="caution">
    <text evidence="1">The sequence shown here is derived from an EMBL/GenBank/DDBJ whole genome shotgun (WGS) entry which is preliminary data.</text>
</comment>
<proteinExistence type="predicted"/>
<sequence length="67" mass="8128">MMQVTCSICDAKEEINDRSPIAKQLRNRPIHTYLCDKCNDRIKIRTIERWETGKFRLYKKKPTKNDW</sequence>
<dbReference type="Proteomes" id="UP000628775">
    <property type="component" value="Unassembled WGS sequence"/>
</dbReference>
<dbReference type="InterPro" id="IPR019241">
    <property type="entry name" value="DUF2197"/>
</dbReference>
<reference evidence="1" key="1">
    <citation type="journal article" date="2014" name="Int. J. Syst. Evol. Microbiol.">
        <title>Complete genome sequence of Corynebacterium casei LMG S-19264T (=DSM 44701T), isolated from a smear-ripened cheese.</title>
        <authorList>
            <consortium name="US DOE Joint Genome Institute (JGI-PGF)"/>
            <person name="Walter F."/>
            <person name="Albersmeier A."/>
            <person name="Kalinowski J."/>
            <person name="Ruckert C."/>
        </authorList>
    </citation>
    <scope>NUCLEOTIDE SEQUENCE</scope>
    <source>
        <strain evidence="1">CGMCC 1.15371</strain>
    </source>
</reference>
<evidence type="ECO:0000313" key="1">
    <source>
        <dbReference type="EMBL" id="GGE41000.1"/>
    </source>
</evidence>
<protein>
    <recommendedName>
        <fullName evidence="3">DUF2197 domain-containing protein</fullName>
    </recommendedName>
</protein>
<gene>
    <name evidence="1" type="ORF">GCM10011391_19670</name>
</gene>
<evidence type="ECO:0000313" key="2">
    <source>
        <dbReference type="Proteomes" id="UP000628775"/>
    </source>
</evidence>
<keyword evidence="2" id="KW-1185">Reference proteome</keyword>
<name>A0A8J2YH59_9BACL</name>
<accession>A0A8J2YH59</accession>
<reference evidence="1" key="2">
    <citation type="submission" date="2020-09" db="EMBL/GenBank/DDBJ databases">
        <authorList>
            <person name="Sun Q."/>
            <person name="Zhou Y."/>
        </authorList>
    </citation>
    <scope>NUCLEOTIDE SEQUENCE</scope>
    <source>
        <strain evidence="1">CGMCC 1.15371</strain>
    </source>
</reference>
<dbReference type="EMBL" id="BMIR01000008">
    <property type="protein sequence ID" value="GGE41000.1"/>
    <property type="molecule type" value="Genomic_DNA"/>
</dbReference>
<dbReference type="AlphaFoldDB" id="A0A8J2YH59"/>